<dbReference type="EMBL" id="RQJO01000015">
    <property type="protein sequence ID" value="RRA98622.1"/>
    <property type="molecule type" value="Genomic_DNA"/>
</dbReference>
<comment type="caution">
    <text evidence="1">The sequence shown here is derived from an EMBL/GenBank/DDBJ whole genome shotgun (WGS) entry which is preliminary data.</text>
</comment>
<reference evidence="1 2" key="1">
    <citation type="submission" date="2018-11" db="EMBL/GenBank/DDBJ databases">
        <authorList>
            <person name="Zhou Z."/>
            <person name="Wang G."/>
        </authorList>
    </citation>
    <scope>NUCLEOTIDE SEQUENCE [LARGE SCALE GENOMIC DNA]</scope>
    <source>
        <strain evidence="1 2">KCTC52004</strain>
    </source>
</reference>
<dbReference type="Proteomes" id="UP000271925">
    <property type="component" value="Unassembled WGS sequence"/>
</dbReference>
<dbReference type="RefSeq" id="WP_124878450.1">
    <property type="nucleotide sequence ID" value="NZ_RQJO01000015.1"/>
</dbReference>
<sequence length="424" mass="50281">MEIKCSVFLPFSDRFTFVFDALNKVKPIVYKETTIYFTFFRADDEYVTDSLAIDKIKELIRECDIALFDLTTFRPNVCWELGFAEGIEKDIFILYDKNYQKNIRKFKKIFPLNLSGRERINYKFSVEGLKNFEADIESKLKSTIPKIIAKKETLYKDKDVEDYLNNIKSGLKKIKNDSLLKNLAKGELQRLGNRISNLQKGVFDLRNRKPSKDVIKYYAFYLSQLDNEDCKFLTITHFNFWNFITRNGQDWSYFDKNIEAVKKGTLLQRIFRVPINEKGEIIYRPNEEKFAKELLNRHFGAAKDNAQYKGKLELKISYVEDNRSIDRFGNMALWYKKDQRMMFKPSYELKEESNPLKETILTYWEKKRDIEKKGNTEKNKSTIESGENQAEFISAENDFNYAWKESKILDKELLSKILKNQIIK</sequence>
<dbReference type="OrthoDB" id="9815193at2"/>
<evidence type="ECO:0000313" key="2">
    <source>
        <dbReference type="Proteomes" id="UP000271925"/>
    </source>
</evidence>
<protein>
    <submittedName>
        <fullName evidence="1">Uncharacterized protein</fullName>
    </submittedName>
</protein>
<gene>
    <name evidence="1" type="ORF">EHT25_26825</name>
</gene>
<dbReference type="Gene3D" id="3.40.50.450">
    <property type="match status" value="1"/>
</dbReference>
<name>A0A3P1BCW9_9BACT</name>
<evidence type="ECO:0000313" key="1">
    <source>
        <dbReference type="EMBL" id="RRA98622.1"/>
    </source>
</evidence>
<keyword evidence="2" id="KW-1185">Reference proteome</keyword>
<proteinExistence type="predicted"/>
<accession>A0A3P1BCW9</accession>
<dbReference type="SUPFAM" id="SSF52309">
    <property type="entry name" value="N-(deoxy)ribosyltransferase-like"/>
    <property type="match status" value="1"/>
</dbReference>
<dbReference type="AlphaFoldDB" id="A0A3P1BCW9"/>
<organism evidence="1 2">
    <name type="scientific">Larkinella rosea</name>
    <dbReference type="NCBI Taxonomy" id="2025312"/>
    <lineage>
        <taxon>Bacteria</taxon>
        <taxon>Pseudomonadati</taxon>
        <taxon>Bacteroidota</taxon>
        <taxon>Cytophagia</taxon>
        <taxon>Cytophagales</taxon>
        <taxon>Spirosomataceae</taxon>
        <taxon>Larkinella</taxon>
    </lineage>
</organism>